<comment type="caution">
    <text evidence="1">The sequence shown here is derived from an EMBL/GenBank/DDBJ whole genome shotgun (WGS) entry which is preliminary data.</text>
</comment>
<reference evidence="1 2" key="1">
    <citation type="submission" date="2018-09" db="EMBL/GenBank/DDBJ databases">
        <title>A high-quality reference genome of wild soybean provides a powerful tool to mine soybean genomes.</title>
        <authorList>
            <person name="Xie M."/>
            <person name="Chung C.Y.L."/>
            <person name="Li M.-W."/>
            <person name="Wong F.-L."/>
            <person name="Chan T.-F."/>
            <person name="Lam H.-M."/>
        </authorList>
    </citation>
    <scope>NUCLEOTIDE SEQUENCE [LARGE SCALE GENOMIC DNA]</scope>
    <source>
        <strain evidence="2">cv. W05</strain>
        <tissue evidence="1">Hypocotyl of etiolated seedlings</tissue>
    </source>
</reference>
<name>A0A445I4G4_GLYSO</name>
<gene>
    <name evidence="1" type="ORF">D0Y65_030666</name>
</gene>
<keyword evidence="2" id="KW-1185">Reference proteome</keyword>
<evidence type="ECO:0000313" key="2">
    <source>
        <dbReference type="Proteomes" id="UP000289340"/>
    </source>
</evidence>
<sequence length="122" mass="14576">MENVKEILRRPTQWTWDGLVDVEFAMEFDVELGSTWRLIDAKENKHQVSYNKNIEDPRMNVGWNGLRSFYGLTGDHSLYLRYDDLITINNRFFLKDNIPYVLFLPKLNFLKKSCISRLKKRS</sequence>
<dbReference type="Proteomes" id="UP000289340">
    <property type="component" value="Chromosome 11"/>
</dbReference>
<protein>
    <submittedName>
        <fullName evidence="1">Uncharacterized protein</fullName>
    </submittedName>
</protein>
<evidence type="ECO:0000313" key="1">
    <source>
        <dbReference type="EMBL" id="RZB81010.1"/>
    </source>
</evidence>
<dbReference type="EMBL" id="QZWG01000011">
    <property type="protein sequence ID" value="RZB81010.1"/>
    <property type="molecule type" value="Genomic_DNA"/>
</dbReference>
<organism evidence="1 2">
    <name type="scientific">Glycine soja</name>
    <name type="common">Wild soybean</name>
    <dbReference type="NCBI Taxonomy" id="3848"/>
    <lineage>
        <taxon>Eukaryota</taxon>
        <taxon>Viridiplantae</taxon>
        <taxon>Streptophyta</taxon>
        <taxon>Embryophyta</taxon>
        <taxon>Tracheophyta</taxon>
        <taxon>Spermatophyta</taxon>
        <taxon>Magnoliopsida</taxon>
        <taxon>eudicotyledons</taxon>
        <taxon>Gunneridae</taxon>
        <taxon>Pentapetalae</taxon>
        <taxon>rosids</taxon>
        <taxon>fabids</taxon>
        <taxon>Fabales</taxon>
        <taxon>Fabaceae</taxon>
        <taxon>Papilionoideae</taxon>
        <taxon>50 kb inversion clade</taxon>
        <taxon>NPAAA clade</taxon>
        <taxon>indigoferoid/millettioid clade</taxon>
        <taxon>Phaseoleae</taxon>
        <taxon>Glycine</taxon>
        <taxon>Glycine subgen. Soja</taxon>
    </lineage>
</organism>
<accession>A0A445I4G4</accession>
<dbReference type="AlphaFoldDB" id="A0A445I4G4"/>
<proteinExistence type="predicted"/>